<evidence type="ECO:0000256" key="1">
    <source>
        <dbReference type="SAM" id="MobiDB-lite"/>
    </source>
</evidence>
<evidence type="ECO:0000313" key="3">
    <source>
        <dbReference type="Proteomes" id="UP000198552"/>
    </source>
</evidence>
<evidence type="ECO:0000313" key="2">
    <source>
        <dbReference type="EMBL" id="SDM30655.1"/>
    </source>
</evidence>
<name>A0A1G9S7A3_9BURK</name>
<dbReference type="STRING" id="1527607.SAMN05428957_104115"/>
<dbReference type="AlphaFoldDB" id="A0A1G9S7A3"/>
<keyword evidence="3" id="KW-1185">Reference proteome</keyword>
<protein>
    <submittedName>
        <fullName evidence="2">Uncharacterized protein</fullName>
    </submittedName>
</protein>
<gene>
    <name evidence="2" type="ORF">SAMN05428957_104115</name>
</gene>
<proteinExistence type="predicted"/>
<dbReference type="EMBL" id="FNHP01000004">
    <property type="protein sequence ID" value="SDM30655.1"/>
    <property type="molecule type" value="Genomic_DNA"/>
</dbReference>
<organism evidence="2 3">
    <name type="scientific">Oryzisolibacter propanilivorax</name>
    <dbReference type="NCBI Taxonomy" id="1527607"/>
    <lineage>
        <taxon>Bacteria</taxon>
        <taxon>Pseudomonadati</taxon>
        <taxon>Pseudomonadota</taxon>
        <taxon>Betaproteobacteria</taxon>
        <taxon>Burkholderiales</taxon>
        <taxon>Comamonadaceae</taxon>
        <taxon>Oryzisolibacter</taxon>
    </lineage>
</organism>
<reference evidence="3" key="1">
    <citation type="submission" date="2016-10" db="EMBL/GenBank/DDBJ databases">
        <authorList>
            <person name="Varghese N."/>
            <person name="Submissions S."/>
        </authorList>
    </citation>
    <scope>NUCLEOTIDE SEQUENCE [LARGE SCALE GENOMIC DNA]</scope>
    <source>
        <strain evidence="3">EPL6</strain>
    </source>
</reference>
<accession>A0A1G9S7A3</accession>
<sequence length="143" mass="15260">MTLVGVGLALAFTTISGSARTEDRLAVHTAALQLARAKLDEALAQPDFQIAADPGEERYAGQEFGYRLRQTPVQLLNDAQRARLPQFQQQLEHVEIEVFWGPKDAQQSYRLSTLRAIAPPAASGGAPAPGQPSPAAAAQGVTQ</sequence>
<feature type="region of interest" description="Disordered" evidence="1">
    <location>
        <begin position="119"/>
        <end position="143"/>
    </location>
</feature>
<dbReference type="Proteomes" id="UP000198552">
    <property type="component" value="Unassembled WGS sequence"/>
</dbReference>